<comment type="similarity">
    <text evidence="6">Belongs to the ABC-2 integral membrane protein family.</text>
</comment>
<proteinExistence type="inferred from homology"/>
<evidence type="ECO:0000256" key="5">
    <source>
        <dbReference type="ARBA" id="ARBA00023251"/>
    </source>
</evidence>
<keyword evidence="3 6" id="KW-1133">Transmembrane helix</keyword>
<keyword evidence="5" id="KW-0046">Antibiotic resistance</keyword>
<feature type="transmembrane region" description="Helical" evidence="6">
    <location>
        <begin position="169"/>
        <end position="190"/>
    </location>
</feature>
<feature type="transmembrane region" description="Helical" evidence="6">
    <location>
        <begin position="42"/>
        <end position="64"/>
    </location>
</feature>
<dbReference type="InterPro" id="IPR000412">
    <property type="entry name" value="ABC_2_transport"/>
</dbReference>
<dbReference type="Pfam" id="PF01061">
    <property type="entry name" value="ABC2_membrane"/>
    <property type="match status" value="1"/>
</dbReference>
<evidence type="ECO:0000313" key="8">
    <source>
        <dbReference type="EMBL" id="GAA4241137.1"/>
    </source>
</evidence>
<organism evidence="8 9">
    <name type="scientific">Actinomadura meridiana</name>
    <dbReference type="NCBI Taxonomy" id="559626"/>
    <lineage>
        <taxon>Bacteria</taxon>
        <taxon>Bacillati</taxon>
        <taxon>Actinomycetota</taxon>
        <taxon>Actinomycetes</taxon>
        <taxon>Streptosporangiales</taxon>
        <taxon>Thermomonosporaceae</taxon>
        <taxon>Actinomadura</taxon>
    </lineage>
</organism>
<feature type="transmembrane region" description="Helical" evidence="6">
    <location>
        <begin position="84"/>
        <end position="106"/>
    </location>
</feature>
<keyword evidence="6" id="KW-0813">Transport</keyword>
<dbReference type="PANTHER" id="PTHR43332:SF2">
    <property type="entry name" value="INNER MEMBRANE TRANSPORT PERMEASE YADH"/>
    <property type="match status" value="1"/>
</dbReference>
<dbReference type="InterPro" id="IPR052522">
    <property type="entry name" value="ABC-2_transport_permease"/>
</dbReference>
<protein>
    <recommendedName>
        <fullName evidence="6">Transport permease protein</fullName>
    </recommendedName>
</protein>
<reference evidence="9" key="1">
    <citation type="journal article" date="2019" name="Int. J. Syst. Evol. Microbiol.">
        <title>The Global Catalogue of Microorganisms (GCM) 10K type strain sequencing project: providing services to taxonomists for standard genome sequencing and annotation.</title>
        <authorList>
            <consortium name="The Broad Institute Genomics Platform"/>
            <consortium name="The Broad Institute Genome Sequencing Center for Infectious Disease"/>
            <person name="Wu L."/>
            <person name="Ma J."/>
        </authorList>
    </citation>
    <scope>NUCLEOTIDE SEQUENCE [LARGE SCALE GENOMIC DNA]</scope>
    <source>
        <strain evidence="9">JCM 17440</strain>
    </source>
</reference>
<dbReference type="InterPro" id="IPR013525">
    <property type="entry name" value="ABC2_TM"/>
</dbReference>
<dbReference type="EMBL" id="BAABAS010000027">
    <property type="protein sequence ID" value="GAA4241137.1"/>
    <property type="molecule type" value="Genomic_DNA"/>
</dbReference>
<evidence type="ECO:0000256" key="4">
    <source>
        <dbReference type="ARBA" id="ARBA00023136"/>
    </source>
</evidence>
<feature type="transmembrane region" description="Helical" evidence="6">
    <location>
        <begin position="258"/>
        <end position="277"/>
    </location>
</feature>
<dbReference type="PIRSF" id="PIRSF006648">
    <property type="entry name" value="DrrB"/>
    <property type="match status" value="1"/>
</dbReference>
<sequence>MTASAVPAAPAVLAPPPPARATLSRTFAAMMSREARVLRKNFVSTFVRVLVQPVMFVFVFAYVLPKLGGGAAAGRPGGATFSTILVPGLVGSSIIMQAQMAVIFPLMMELNWQKSITDRALAPVPIPMLAAQKIIAAAAQGLIGGLLVFPAVLLIHADGEAPDVHVANWPILILVMVAGALLSAAGGLLLGTLMNPQKVQMLFAMVLLPMTMLGCVYYPWSALDNIRWLQIISLFNPLVYISEGLRSALTPDIPHMPVWAFLLAIVGGTILLTWASMRTFTKRVLS</sequence>
<dbReference type="PANTHER" id="PTHR43332">
    <property type="entry name" value="INNER MEMBRANE TRANSPORT PERMEASE YADH-RELATED"/>
    <property type="match status" value="1"/>
</dbReference>
<keyword evidence="9" id="KW-1185">Reference proteome</keyword>
<dbReference type="Proteomes" id="UP001501710">
    <property type="component" value="Unassembled WGS sequence"/>
</dbReference>
<evidence type="ECO:0000256" key="3">
    <source>
        <dbReference type="ARBA" id="ARBA00022989"/>
    </source>
</evidence>
<dbReference type="InterPro" id="IPR047817">
    <property type="entry name" value="ABC2_TM_bact-type"/>
</dbReference>
<evidence type="ECO:0000256" key="6">
    <source>
        <dbReference type="RuleBase" id="RU361157"/>
    </source>
</evidence>
<dbReference type="RefSeq" id="WP_344906003.1">
    <property type="nucleotide sequence ID" value="NZ_BAABAS010000027.1"/>
</dbReference>
<evidence type="ECO:0000256" key="1">
    <source>
        <dbReference type="ARBA" id="ARBA00004141"/>
    </source>
</evidence>
<feature type="domain" description="ABC transmembrane type-2" evidence="7">
    <location>
        <begin position="44"/>
        <end position="283"/>
    </location>
</feature>
<feature type="transmembrane region" description="Helical" evidence="6">
    <location>
        <begin position="134"/>
        <end position="157"/>
    </location>
</feature>
<evidence type="ECO:0000259" key="7">
    <source>
        <dbReference type="PROSITE" id="PS51012"/>
    </source>
</evidence>
<dbReference type="PROSITE" id="PS51012">
    <property type="entry name" value="ABC_TM2"/>
    <property type="match status" value="1"/>
</dbReference>
<keyword evidence="6" id="KW-1003">Cell membrane</keyword>
<evidence type="ECO:0000256" key="2">
    <source>
        <dbReference type="ARBA" id="ARBA00022692"/>
    </source>
</evidence>
<feature type="transmembrane region" description="Helical" evidence="6">
    <location>
        <begin position="202"/>
        <end position="220"/>
    </location>
</feature>
<keyword evidence="2 6" id="KW-0812">Transmembrane</keyword>
<accession>A0ABP8CMD2</accession>
<name>A0ABP8CMD2_9ACTN</name>
<evidence type="ECO:0000313" key="9">
    <source>
        <dbReference type="Proteomes" id="UP001501710"/>
    </source>
</evidence>
<comment type="subcellular location">
    <subcellularLocation>
        <location evidence="6">Cell membrane</location>
        <topology evidence="6">Multi-pass membrane protein</topology>
    </subcellularLocation>
    <subcellularLocation>
        <location evidence="1">Membrane</location>
        <topology evidence="1">Multi-pass membrane protein</topology>
    </subcellularLocation>
</comment>
<gene>
    <name evidence="8" type="ORF">GCM10022254_68750</name>
</gene>
<comment type="caution">
    <text evidence="8">The sequence shown here is derived from an EMBL/GenBank/DDBJ whole genome shotgun (WGS) entry which is preliminary data.</text>
</comment>
<keyword evidence="4 6" id="KW-0472">Membrane</keyword>